<accession>A0A9R0ZR18</accession>
<reference evidence="1 2" key="1">
    <citation type="submission" date="2017-09" db="EMBL/GenBank/DDBJ databases">
        <authorList>
            <consortium name="International Durum Wheat Genome Sequencing Consortium (IDWGSC)"/>
            <person name="Milanesi L."/>
        </authorList>
    </citation>
    <scope>NUCLEOTIDE SEQUENCE [LARGE SCALE GENOMIC DNA]</scope>
    <source>
        <strain evidence="2">cv. Svevo</strain>
    </source>
</reference>
<keyword evidence="2" id="KW-1185">Reference proteome</keyword>
<dbReference type="Proteomes" id="UP000324705">
    <property type="component" value="Chromosome 7A"/>
</dbReference>
<dbReference type="EMBL" id="LT934123">
    <property type="protein sequence ID" value="VAI81656.1"/>
    <property type="molecule type" value="Genomic_DNA"/>
</dbReference>
<dbReference type="OMA" id="FWELRRM"/>
<gene>
    <name evidence="1" type="ORF">TRITD_7Av1G274820</name>
</gene>
<dbReference type="Gramene" id="TRITD7Av1G274820.1">
    <property type="protein sequence ID" value="TRITD7Av1G274820.1"/>
    <property type="gene ID" value="TRITD7Av1G274820"/>
</dbReference>
<organism evidence="1 2">
    <name type="scientific">Triticum turgidum subsp. durum</name>
    <name type="common">Durum wheat</name>
    <name type="synonym">Triticum durum</name>
    <dbReference type="NCBI Taxonomy" id="4567"/>
    <lineage>
        <taxon>Eukaryota</taxon>
        <taxon>Viridiplantae</taxon>
        <taxon>Streptophyta</taxon>
        <taxon>Embryophyta</taxon>
        <taxon>Tracheophyta</taxon>
        <taxon>Spermatophyta</taxon>
        <taxon>Magnoliopsida</taxon>
        <taxon>Liliopsida</taxon>
        <taxon>Poales</taxon>
        <taxon>Poaceae</taxon>
        <taxon>BOP clade</taxon>
        <taxon>Pooideae</taxon>
        <taxon>Triticodae</taxon>
        <taxon>Triticeae</taxon>
        <taxon>Triticinae</taxon>
        <taxon>Triticum</taxon>
    </lineage>
</organism>
<evidence type="ECO:0000313" key="2">
    <source>
        <dbReference type="Proteomes" id="UP000324705"/>
    </source>
</evidence>
<dbReference type="AlphaFoldDB" id="A0A9R0ZR18"/>
<proteinExistence type="predicted"/>
<sequence>MLMNREGMNATAREFWELRRMGIMCRRKMELQNLMIGGGGVGFGGVFAFGSVGGGEYGGGGGFDMSGGGFGGGVRFSNGDGGGFGSGVSFGIGGGGGDVFGNGGGGASASNLDGGGGSHSPVQVVEDCGALSPVNVDDGYGGAMAGGGGDDFHNTEDVS</sequence>
<evidence type="ECO:0000313" key="1">
    <source>
        <dbReference type="EMBL" id="VAI81656.1"/>
    </source>
</evidence>
<name>A0A9R0ZR18_TRITD</name>
<protein>
    <submittedName>
        <fullName evidence="1">Uncharacterized protein</fullName>
    </submittedName>
</protein>